<keyword evidence="6" id="KW-1185">Reference proteome</keyword>
<feature type="compositionally biased region" description="Basic and acidic residues" evidence="3">
    <location>
        <begin position="757"/>
        <end position="777"/>
    </location>
</feature>
<dbReference type="InterPro" id="IPR043937">
    <property type="entry name" value="GOLGA_C"/>
</dbReference>
<feature type="coiled-coil region" evidence="2">
    <location>
        <begin position="706"/>
        <end position="740"/>
    </location>
</feature>
<proteinExistence type="predicted"/>
<reference evidence="5" key="1">
    <citation type="submission" date="2025-08" db="UniProtKB">
        <authorList>
            <consortium name="Ensembl"/>
        </authorList>
    </citation>
    <scope>IDENTIFICATION</scope>
</reference>
<dbReference type="GO" id="GO:0005801">
    <property type="term" value="C:cis-Golgi network"/>
    <property type="evidence" value="ECO:0007669"/>
    <property type="project" value="InterPro"/>
</dbReference>
<feature type="compositionally biased region" description="Polar residues" evidence="3">
    <location>
        <begin position="680"/>
        <end position="691"/>
    </location>
</feature>
<evidence type="ECO:0000256" key="3">
    <source>
        <dbReference type="SAM" id="MobiDB-lite"/>
    </source>
</evidence>
<dbReference type="PANTHER" id="PTHR10881:SF46">
    <property type="entry name" value="GOLGIN SUBFAMILY A MEMBER 2"/>
    <property type="match status" value="1"/>
</dbReference>
<dbReference type="InterPro" id="IPR024858">
    <property type="entry name" value="GOLGA"/>
</dbReference>
<dbReference type="AlphaFoldDB" id="A0A3B3X786"/>
<dbReference type="CTD" id="2801"/>
<dbReference type="Ensembl" id="ENSPMET00000017874.1">
    <property type="protein sequence ID" value="ENSPMEP00000010897.1"/>
    <property type="gene ID" value="ENSPMEG00000012896.1"/>
</dbReference>
<evidence type="ECO:0000259" key="4">
    <source>
        <dbReference type="Pfam" id="PF15070"/>
    </source>
</evidence>
<feature type="coiled-coil region" evidence="2">
    <location>
        <begin position="631"/>
        <end position="665"/>
    </location>
</feature>
<feature type="compositionally biased region" description="Polar residues" evidence="3">
    <location>
        <begin position="95"/>
        <end position="105"/>
    </location>
</feature>
<feature type="region of interest" description="Disordered" evidence="3">
    <location>
        <begin position="475"/>
        <end position="499"/>
    </location>
</feature>
<dbReference type="PANTHER" id="PTHR10881">
    <property type="entry name" value="GOLGIN SUBFAMILY A MEMBER-RELATED"/>
    <property type="match status" value="1"/>
</dbReference>
<evidence type="ECO:0000313" key="6">
    <source>
        <dbReference type="Proteomes" id="UP000261480"/>
    </source>
</evidence>
<organism evidence="5 6">
    <name type="scientific">Poecilia mexicana</name>
    <dbReference type="NCBI Taxonomy" id="48701"/>
    <lineage>
        <taxon>Eukaryota</taxon>
        <taxon>Metazoa</taxon>
        <taxon>Chordata</taxon>
        <taxon>Craniata</taxon>
        <taxon>Vertebrata</taxon>
        <taxon>Euteleostomi</taxon>
        <taxon>Actinopterygii</taxon>
        <taxon>Neopterygii</taxon>
        <taxon>Teleostei</taxon>
        <taxon>Neoteleostei</taxon>
        <taxon>Acanthomorphata</taxon>
        <taxon>Ovalentaria</taxon>
        <taxon>Atherinomorphae</taxon>
        <taxon>Cyprinodontiformes</taxon>
        <taxon>Poeciliidae</taxon>
        <taxon>Poeciliinae</taxon>
        <taxon>Poecilia</taxon>
    </lineage>
</organism>
<reference evidence="5" key="2">
    <citation type="submission" date="2025-09" db="UniProtKB">
        <authorList>
            <consortium name="Ensembl"/>
        </authorList>
    </citation>
    <scope>IDENTIFICATION</scope>
</reference>
<feature type="region of interest" description="Disordered" evidence="3">
    <location>
        <begin position="755"/>
        <end position="777"/>
    </location>
</feature>
<dbReference type="InterPro" id="IPR043976">
    <property type="entry name" value="GOLGA_cons_dom"/>
</dbReference>
<keyword evidence="1 2" id="KW-0175">Coiled coil</keyword>
<feature type="coiled-coil region" evidence="2">
    <location>
        <begin position="787"/>
        <end position="884"/>
    </location>
</feature>
<dbReference type="RefSeq" id="XP_014856406.1">
    <property type="nucleotide sequence ID" value="XM_015000920.1"/>
</dbReference>
<dbReference type="GO" id="GO:0000137">
    <property type="term" value="C:Golgi cis cisterna"/>
    <property type="evidence" value="ECO:0007669"/>
    <property type="project" value="TreeGrafter"/>
</dbReference>
<accession>A0A3B3X786</accession>
<feature type="compositionally biased region" description="Gly residues" evidence="3">
    <location>
        <begin position="31"/>
        <end position="40"/>
    </location>
</feature>
<evidence type="ECO:0000256" key="2">
    <source>
        <dbReference type="SAM" id="Coils"/>
    </source>
</evidence>
<dbReference type="GeneID" id="106926183"/>
<feature type="compositionally biased region" description="Low complexity" evidence="3">
    <location>
        <begin position="80"/>
        <end position="94"/>
    </location>
</feature>
<protein>
    <recommendedName>
        <fullName evidence="4">Golgin subfamily A conserved domain-containing protein</fullName>
    </recommendedName>
</protein>
<evidence type="ECO:0000313" key="5">
    <source>
        <dbReference type="Ensembl" id="ENSPMEP00000010897.1"/>
    </source>
</evidence>
<feature type="region of interest" description="Disordered" evidence="3">
    <location>
        <begin position="670"/>
        <end position="691"/>
    </location>
</feature>
<evidence type="ECO:0000256" key="1">
    <source>
        <dbReference type="ARBA" id="ARBA00023054"/>
    </source>
</evidence>
<dbReference type="Pfam" id="PF19046">
    <property type="entry name" value="GM130_C"/>
    <property type="match status" value="1"/>
</dbReference>
<feature type="region of interest" description="Disordered" evidence="3">
    <location>
        <begin position="1"/>
        <end position="122"/>
    </location>
</feature>
<dbReference type="Proteomes" id="UP000261480">
    <property type="component" value="Unplaced"/>
</dbReference>
<feature type="compositionally biased region" description="Basic and acidic residues" evidence="3">
    <location>
        <begin position="49"/>
        <end position="79"/>
    </location>
</feature>
<dbReference type="GO" id="GO:0007030">
    <property type="term" value="P:Golgi organization"/>
    <property type="evidence" value="ECO:0007669"/>
    <property type="project" value="TreeGrafter"/>
</dbReference>
<feature type="coiled-coil region" evidence="2">
    <location>
        <begin position="327"/>
        <end position="361"/>
    </location>
</feature>
<feature type="coiled-coil region" evidence="2">
    <location>
        <begin position="135"/>
        <end position="166"/>
    </location>
</feature>
<feature type="compositionally biased region" description="Basic and acidic residues" evidence="3">
    <location>
        <begin position="489"/>
        <end position="499"/>
    </location>
</feature>
<name>A0A3B3X786_9TELE</name>
<feature type="coiled-coil region" evidence="2">
    <location>
        <begin position="206"/>
        <end position="303"/>
    </location>
</feature>
<feature type="domain" description="Golgin subfamily A conserved" evidence="4">
    <location>
        <begin position="343"/>
        <end position="896"/>
    </location>
</feature>
<sequence>MADQSRQTKLAAAKKKLKEFQQKSSPASVGGERGGGGSGTGSKKKRKVKEVNQLDADRDSPDNDFPDTNRNRSLKEETRSLSSTESLRQLSQQLNGLVSESTSAPYVNGEAAPSGELESRNQELAAALESSKLTNSQLNTKLDQLVHQTQELTDQLQKERKEFEQKFSKEHGAMREQLQVHIQTIGILVSEKSELQTALQYTQQAARQKSAEAEEFNNRLQTTKQRVSELERTLSTVSTQQKQFERQNKELEKERDNLRLEVLRLNNLSEESKQQSSELSEQLRQITQDNAAMRLEVDDLHKRLEMADLMLQQYSSQSDSPGFNQKVEMLLEEKQQLESRNHQLLESVAQLKTERDRYVERIQEEGRVWKDKTEQLLAQVSLVAEERDRNINRVQELEASIVELKNAAALLSVEKEAQENAEPQPSGPSEAEVALQEALSSLQQEKDAITAQYQAQLRDNEQLSRMCAEQETRLGELERQVESQSQEEEDRRRMLEDVQSDKATISRALTQNRTLKDQLAELQNGFVKLTNENMELTTAIQSEQHVKKELARRMGELQEELHNVKEQLELKCQETRGVLEQRDQVVAHLQQYCAAYQAVAADREQLHQQFLQQTQLMDRLQHDESHGRAQLDISQNQLQQAEKHLEQLVRDNEQLKAEIKELLNSSALVATSRDQGDGVESQSAEESPTKSSIVIPEDFESQKEMEDFIRGALAQVEAERDEARRQLEEEHRLHMAARQQAAVALRLEQQHHNYTPVHEDGHGHDDCHSHTEHSHEHSAEGVPVEVHQALQAAMEKLQQRFTSLMQEKADLKERVEELEHRCIQLSGETDTIGEYIALYQSQRAIMKQKHQEKEQYINMLAQDKEEMKAKLAELQDLVLRLVAERNDWYNRYTGAAARMGTANPDLLPVGGEHSHLQQQAHKHELNAVDGEEAIEVSPLSETSPLHGLEAASSQTLPYSSVQTESKPLVPREDGTAQQIMQLLHEIQNPQGAPRSPPFLGENPCIPFFYRPDKQDEVKILVV</sequence>
<dbReference type="GO" id="GO:0032580">
    <property type="term" value="C:Golgi cisterna membrane"/>
    <property type="evidence" value="ECO:0007669"/>
    <property type="project" value="TreeGrafter"/>
</dbReference>
<dbReference type="Pfam" id="PF15070">
    <property type="entry name" value="GOLGA2L5"/>
    <property type="match status" value="1"/>
</dbReference>